<dbReference type="OrthoDB" id="2487865at2759"/>
<reference evidence="3" key="1">
    <citation type="submission" date="2021-06" db="EMBL/GenBank/DDBJ databases">
        <authorList>
            <person name="Kallberg Y."/>
            <person name="Tangrot J."/>
            <person name="Rosling A."/>
        </authorList>
    </citation>
    <scope>NUCLEOTIDE SEQUENCE</scope>
    <source>
        <strain evidence="3">MA453B</strain>
    </source>
</reference>
<evidence type="ECO:0000256" key="1">
    <source>
        <dbReference type="SAM" id="MobiDB-lite"/>
    </source>
</evidence>
<accession>A0A9N9P125</accession>
<gene>
    <name evidence="3" type="ORF">DERYTH_LOCUS21669</name>
</gene>
<dbReference type="PANTHER" id="PTHR47718:SF17">
    <property type="entry name" value="PROTEIN FAR1-RELATED SEQUENCE 5-LIKE"/>
    <property type="match status" value="1"/>
</dbReference>
<dbReference type="InterPro" id="IPR018289">
    <property type="entry name" value="MULE_transposase_dom"/>
</dbReference>
<proteinExistence type="predicted"/>
<dbReference type="Pfam" id="PF10551">
    <property type="entry name" value="MULE"/>
    <property type="match status" value="1"/>
</dbReference>
<feature type="non-terminal residue" evidence="3">
    <location>
        <position position="414"/>
    </location>
</feature>
<keyword evidence="4" id="KW-1185">Reference proteome</keyword>
<comment type="caution">
    <text evidence="3">The sequence shown here is derived from an EMBL/GenBank/DDBJ whole genome shotgun (WGS) entry which is preliminary data.</text>
</comment>
<dbReference type="PANTHER" id="PTHR47718">
    <property type="entry name" value="OS01G0519700 PROTEIN"/>
    <property type="match status" value="1"/>
</dbReference>
<feature type="compositionally biased region" description="Acidic residues" evidence="1">
    <location>
        <begin position="403"/>
        <end position="414"/>
    </location>
</feature>
<feature type="region of interest" description="Disordered" evidence="1">
    <location>
        <begin position="349"/>
        <end position="414"/>
    </location>
</feature>
<evidence type="ECO:0000259" key="2">
    <source>
        <dbReference type="Pfam" id="PF10551"/>
    </source>
</evidence>
<protein>
    <submittedName>
        <fullName evidence="3">6708_t:CDS:1</fullName>
    </submittedName>
</protein>
<evidence type="ECO:0000313" key="3">
    <source>
        <dbReference type="EMBL" id="CAG8792286.1"/>
    </source>
</evidence>
<feature type="domain" description="MULE transposase" evidence="2">
    <location>
        <begin position="4"/>
        <end position="40"/>
    </location>
</feature>
<dbReference type="EMBL" id="CAJVPY010028210">
    <property type="protein sequence ID" value="CAG8792286.1"/>
    <property type="molecule type" value="Genomic_DNA"/>
</dbReference>
<organism evidence="3 4">
    <name type="scientific">Dentiscutata erythropus</name>
    <dbReference type="NCBI Taxonomy" id="1348616"/>
    <lineage>
        <taxon>Eukaryota</taxon>
        <taxon>Fungi</taxon>
        <taxon>Fungi incertae sedis</taxon>
        <taxon>Mucoromycota</taxon>
        <taxon>Glomeromycotina</taxon>
        <taxon>Glomeromycetes</taxon>
        <taxon>Diversisporales</taxon>
        <taxon>Gigasporaceae</taxon>
        <taxon>Dentiscutata</taxon>
    </lineage>
</organism>
<dbReference type="AlphaFoldDB" id="A0A9N9P125"/>
<sequence length="414" mass="48293">THNRMPNIIITDGDPAMKRAVITEYPETQHFICIWHIKENFKKMLHGKLGNQYSIAKQYLKHQLYKRRSSWACAFSALVFTLGIQSISFVESQNSYIKRVINNSNISLCDIGKILIERSEEERKHKLIEEWKNNIPNTTCISTQMKESIYYVSNRTTIEAESLKVQEPSQIDDFNNDQKINHIVFLLENVSYMCTCLMQQNRGLLIAKRWIPKNQWHNVSKERVYRGQRFNNNTMSLDININILDSNITNLESNEEKFKWLCPFNSSNDIVEETTTNDAFVEEQLFYRNVWGLNYLKKIHRQEEELVRTQEAHNNMSSNNFTEQHQNTISTENVELSTQFKNSRKVFVRVRPKSASHRNQTSGSANNKKKQGKQGKCGYKCRICKKSGHNAATSSKIIKSDETNETDETDITEE</sequence>
<feature type="compositionally biased region" description="Polar residues" evidence="1">
    <location>
        <begin position="357"/>
        <end position="366"/>
    </location>
</feature>
<name>A0A9N9P125_9GLOM</name>
<dbReference type="Proteomes" id="UP000789405">
    <property type="component" value="Unassembled WGS sequence"/>
</dbReference>
<evidence type="ECO:0000313" key="4">
    <source>
        <dbReference type="Proteomes" id="UP000789405"/>
    </source>
</evidence>